<proteinExistence type="predicted"/>
<name>A0ACD5HF64_9PROT</name>
<protein>
    <submittedName>
        <fullName evidence="1">Uncharacterized protein</fullName>
    </submittedName>
</protein>
<dbReference type="Proteomes" id="UP001195965">
    <property type="component" value="Chromosome"/>
</dbReference>
<gene>
    <name evidence="1" type="ORF">HHS34_011945</name>
</gene>
<evidence type="ECO:0000313" key="2">
    <source>
        <dbReference type="Proteomes" id="UP001195965"/>
    </source>
</evidence>
<evidence type="ECO:0000313" key="1">
    <source>
        <dbReference type="EMBL" id="XRI73146.1"/>
    </source>
</evidence>
<reference evidence="1 2" key="1">
    <citation type="journal article" date="2021" name="ISME J.">
        <title>Genomic evolution of the class Acidithiobacillia: deep-branching Proteobacteria living in extreme acidic conditions.</title>
        <authorList>
            <person name="Moya-Beltran A."/>
            <person name="Beard S."/>
            <person name="Rojas-Villalobos C."/>
            <person name="Issotta F."/>
            <person name="Gallardo Y."/>
            <person name="Ulloa R."/>
            <person name="Giaveno A."/>
            <person name="Degli Esposti M."/>
            <person name="Johnson D.B."/>
            <person name="Quatrini R."/>
        </authorList>
    </citation>
    <scope>NUCLEOTIDE SEQUENCE [LARGE SCALE GENOMIC DNA]</scope>
    <source>
        <strain evidence="1 2">GG1-14</strain>
    </source>
</reference>
<accession>A0ACD5HF64</accession>
<keyword evidence="2" id="KW-1185">Reference proteome</keyword>
<organism evidence="1 2">
    <name type="scientific">Acidithiobacillus montserratensis</name>
    <dbReference type="NCBI Taxonomy" id="2729135"/>
    <lineage>
        <taxon>Bacteria</taxon>
        <taxon>Pseudomonadati</taxon>
        <taxon>Pseudomonadota</taxon>
        <taxon>Acidithiobacillia</taxon>
        <taxon>Acidithiobacillales</taxon>
        <taxon>Acidithiobacillaceae</taxon>
        <taxon>Acidithiobacillus</taxon>
    </lineage>
</organism>
<dbReference type="EMBL" id="CP127526">
    <property type="protein sequence ID" value="XRI73146.1"/>
    <property type="molecule type" value="Genomic_DNA"/>
</dbReference>
<sequence length="73" mass="8630">MAKKETPNDLHWQHLADEQVKNEYTAFLAAEQLERTPHSGHLFSLRKRTNGYREKTERELILLVAGELPYMYD</sequence>